<gene>
    <name evidence="1" type="ORF">CUJ89_06925</name>
</gene>
<protein>
    <submittedName>
        <fullName evidence="1">Uncharacterized protein</fullName>
    </submittedName>
</protein>
<organism evidence="1 2">
    <name type="scientific">Burkholderia pyrrocinia</name>
    <name type="common">Pseudomonas pyrrocinia</name>
    <dbReference type="NCBI Taxonomy" id="60550"/>
    <lineage>
        <taxon>Bacteria</taxon>
        <taxon>Pseudomonadati</taxon>
        <taxon>Pseudomonadota</taxon>
        <taxon>Betaproteobacteria</taxon>
        <taxon>Burkholderiales</taxon>
        <taxon>Burkholderiaceae</taxon>
        <taxon>Burkholderia</taxon>
        <taxon>Burkholderia cepacia complex</taxon>
    </lineage>
</organism>
<proteinExistence type="predicted"/>
<evidence type="ECO:0000313" key="1">
    <source>
        <dbReference type="EMBL" id="AXF20258.1"/>
    </source>
</evidence>
<sequence>MWTPDVLDVARRMRDMREFDAVVCCAYVWCVSLEQAREQIAARVAFACLSGRQIDFHDAALCLADRETRHV</sequence>
<dbReference type="AlphaFoldDB" id="A0A2Z5MUE7"/>
<name>A0A2Z5MUE7_BURPY</name>
<dbReference type="Proteomes" id="UP000253104">
    <property type="component" value="Chromosome mHSR5_A"/>
</dbReference>
<dbReference type="EMBL" id="CP024902">
    <property type="protein sequence ID" value="AXF20258.1"/>
    <property type="molecule type" value="Genomic_DNA"/>
</dbReference>
<reference evidence="1 2" key="1">
    <citation type="journal article" date="2018" name="ISME J.">
        <title>Involvement of Burkholderiaceae and sulfurous volatiles in disease-suppressive soils.</title>
        <authorList>
            <person name="Carrion V.J."/>
            <person name="Cordovez V."/>
            <person name="Tyc O."/>
            <person name="Etalo D.W."/>
            <person name="de Bruijn I."/>
            <person name="de Jager V.C."/>
            <person name="Medema M.H."/>
            <person name="Eberl L."/>
            <person name="Raaijmakers J.M."/>
        </authorList>
    </citation>
    <scope>NUCLEOTIDE SEQUENCE [LARGE SCALE GENOMIC DNA]</scope>
    <source>
        <strain evidence="2">mHSR5</strain>
    </source>
</reference>
<accession>A0A2Z5MUE7</accession>
<evidence type="ECO:0000313" key="2">
    <source>
        <dbReference type="Proteomes" id="UP000253104"/>
    </source>
</evidence>